<sequence length="712" mass="81511">MLKTEGKNWIDNFRRKWIAIYFAQITVLSLSFALILIIISALCFFHIFHIWHLILTFILVFAGFVFLKPTWKISSNEVTKYLNSRFAQLEESAELFLKPEKELSLLEQLQIEKISGSLPIPKSLSEAWKKLWFCLAFLIITITGSYLIEKYYWYEKVASEDLLTLSNQKNIIKEIILPEIETFQLRINPPSYTGRGERTQKQFTIKAEAGAKIFWNIETNVSVKKLRIVFNDKEISNLATSDHLNWTFNKTITQSGFYQMELDGKKSDLYQIEVIPDLPVNIKITQPKPHTTIDIGQIAKVNLNVFLSDDYGINEAYISATMASGKGEGVSFTEKKLNFDTDFRNKKDAKLNKQIDLKSLGMKPGDELYFFIKAMDNHGQSSRSDVYFVSIVDTTELMSMAGMANGVNLVPEYFRSQRQIIIDTEKLLKEQGTISADDFKNRSNTLGIDQKLLRLRYGKFLGEESETEIGGDHDHEDGDNHDKPKAEEKFGDAQAIADKYSHKHDVAEDATFFEPEMKAQLKAVLTEMWTSELRLRTYKPQEALPFEYKALRLLKDLQQKSRAYVAKTTVKTSKLKLEKRLTGELDKIAEPIQKATFEQKDHSNDDLKILLSILENRKIGKPFTLGERQLLRDGEKQLISVASNQPSSYLSALKSLRKISTSNVVNVRDVEAVQKAIQKLLGIEIVKPQSEISGPEINLYRSYFNHLKSAGR</sequence>
<keyword evidence="2" id="KW-0812">Transmembrane</keyword>
<feature type="transmembrane region" description="Helical" evidence="2">
    <location>
        <begin position="131"/>
        <end position="148"/>
    </location>
</feature>
<keyword evidence="4" id="KW-1185">Reference proteome</keyword>
<dbReference type="EMBL" id="JACRYL010000026">
    <property type="protein sequence ID" value="MBC6112765.1"/>
    <property type="molecule type" value="Genomic_DNA"/>
</dbReference>
<dbReference type="RefSeq" id="WP_187073180.1">
    <property type="nucleotide sequence ID" value="NZ_JACRYL010000026.1"/>
</dbReference>
<gene>
    <name evidence="3" type="ORF">H7U22_20265</name>
</gene>
<feature type="transmembrane region" description="Helical" evidence="2">
    <location>
        <begin position="21"/>
        <end position="42"/>
    </location>
</feature>
<feature type="transmembrane region" description="Helical" evidence="2">
    <location>
        <begin position="48"/>
        <end position="67"/>
    </location>
</feature>
<organism evidence="3 4">
    <name type="scientific">Pedobacter fastidiosus</name>
    <dbReference type="NCBI Taxonomy" id="2765361"/>
    <lineage>
        <taxon>Bacteria</taxon>
        <taxon>Pseudomonadati</taxon>
        <taxon>Bacteroidota</taxon>
        <taxon>Sphingobacteriia</taxon>
        <taxon>Sphingobacteriales</taxon>
        <taxon>Sphingobacteriaceae</taxon>
        <taxon>Pedobacter</taxon>
    </lineage>
</organism>
<proteinExistence type="predicted"/>
<evidence type="ECO:0000256" key="2">
    <source>
        <dbReference type="SAM" id="Phobius"/>
    </source>
</evidence>
<protein>
    <recommendedName>
        <fullName evidence="5">DUF4175 family protein</fullName>
    </recommendedName>
</protein>
<evidence type="ECO:0008006" key="5">
    <source>
        <dbReference type="Google" id="ProtNLM"/>
    </source>
</evidence>
<evidence type="ECO:0000256" key="1">
    <source>
        <dbReference type="SAM" id="MobiDB-lite"/>
    </source>
</evidence>
<keyword evidence="2" id="KW-1133">Transmembrane helix</keyword>
<feature type="region of interest" description="Disordered" evidence="1">
    <location>
        <begin position="466"/>
        <end position="486"/>
    </location>
</feature>
<reference evidence="3 4" key="1">
    <citation type="submission" date="2020-08" db="EMBL/GenBank/DDBJ databases">
        <authorList>
            <person name="Sun Q."/>
            <person name="Inoue M."/>
        </authorList>
    </citation>
    <scope>NUCLEOTIDE SEQUENCE [LARGE SCALE GENOMIC DNA]</scope>
    <source>
        <strain evidence="3 4">CCM 8938</strain>
    </source>
</reference>
<comment type="caution">
    <text evidence="3">The sequence shown here is derived from an EMBL/GenBank/DDBJ whole genome shotgun (WGS) entry which is preliminary data.</text>
</comment>
<name>A0ABR7KXM0_9SPHI</name>
<evidence type="ECO:0000313" key="3">
    <source>
        <dbReference type="EMBL" id="MBC6112765.1"/>
    </source>
</evidence>
<feature type="compositionally biased region" description="Basic and acidic residues" evidence="1">
    <location>
        <begin position="470"/>
        <end position="486"/>
    </location>
</feature>
<accession>A0ABR7KXM0</accession>
<dbReference type="Proteomes" id="UP000652755">
    <property type="component" value="Unassembled WGS sequence"/>
</dbReference>
<evidence type="ECO:0000313" key="4">
    <source>
        <dbReference type="Proteomes" id="UP000652755"/>
    </source>
</evidence>
<keyword evidence="2" id="KW-0472">Membrane</keyword>